<proteinExistence type="predicted"/>
<keyword evidence="5" id="KW-1185">Reference proteome</keyword>
<dbReference type="Proteomes" id="UP001157974">
    <property type="component" value="Unassembled WGS sequence"/>
</dbReference>
<dbReference type="CDD" id="cd06558">
    <property type="entry name" value="crotonase-like"/>
    <property type="match status" value="1"/>
</dbReference>
<name>A0AAV8UXM9_9RHOD</name>
<evidence type="ECO:0000313" key="5">
    <source>
        <dbReference type="Proteomes" id="UP001157974"/>
    </source>
</evidence>
<dbReference type="InterPro" id="IPR051053">
    <property type="entry name" value="ECH/Chromodomain_protein"/>
</dbReference>
<comment type="caution">
    <text evidence="4">The sequence shown here is derived from an EMBL/GenBank/DDBJ whole genome shotgun (WGS) entry which is preliminary data.</text>
</comment>
<organism evidence="4 5">
    <name type="scientific">Rhodosorus marinus</name>
    <dbReference type="NCBI Taxonomy" id="101924"/>
    <lineage>
        <taxon>Eukaryota</taxon>
        <taxon>Rhodophyta</taxon>
        <taxon>Stylonematophyceae</taxon>
        <taxon>Stylonematales</taxon>
        <taxon>Stylonemataceae</taxon>
        <taxon>Rhodosorus</taxon>
    </lineage>
</organism>
<sequence>MSSFLEGGNTVLCSAAENGLVLDRLDPFVLVIKFSRAEVRNALCDATYTALAATLNDAKDDKDIEFIILTGDGEFFCGGMDLKNGFKSYDDLQDNPVYKFMCSMIECPKVLIALVNGPAIGIGTTLLLHVDLVFALRSAYFWIPFIRAGIVPEFASSKVLPEVIGQAAAAKMVLLGQKMTAEEAFQRGLVGELLDCEQNLAVTKVAQTLRESLEGIPHAGSALLESKRLMRLDRVDSVKRAILLEFEAVGRRIASGKTGDAVAALRYQMDHQSGHHSKHAKL</sequence>
<evidence type="ECO:0000256" key="2">
    <source>
        <dbReference type="ARBA" id="ARBA00023140"/>
    </source>
</evidence>
<evidence type="ECO:0008006" key="6">
    <source>
        <dbReference type="Google" id="ProtNLM"/>
    </source>
</evidence>
<dbReference type="InterPro" id="IPR029045">
    <property type="entry name" value="ClpP/crotonase-like_dom_sf"/>
</dbReference>
<dbReference type="EMBL" id="JAMWBK010000004">
    <property type="protein sequence ID" value="KAJ8905812.1"/>
    <property type="molecule type" value="Genomic_DNA"/>
</dbReference>
<dbReference type="AlphaFoldDB" id="A0AAV8UXM9"/>
<evidence type="ECO:0000256" key="3">
    <source>
        <dbReference type="ARBA" id="ARBA00023235"/>
    </source>
</evidence>
<gene>
    <name evidence="4" type="ORF">NDN08_002317</name>
</gene>
<reference evidence="4 5" key="1">
    <citation type="journal article" date="2023" name="Nat. Commun.">
        <title>Origin of minicircular mitochondrial genomes in red algae.</title>
        <authorList>
            <person name="Lee Y."/>
            <person name="Cho C.H."/>
            <person name="Lee Y.M."/>
            <person name="Park S.I."/>
            <person name="Yang J.H."/>
            <person name="West J.A."/>
            <person name="Bhattacharya D."/>
            <person name="Yoon H.S."/>
        </authorList>
    </citation>
    <scope>NUCLEOTIDE SEQUENCE [LARGE SCALE GENOMIC DNA]</scope>
    <source>
        <strain evidence="4 5">CCMP1338</strain>
        <tissue evidence="4">Whole cell</tissue>
    </source>
</reference>
<dbReference type="Gene3D" id="3.90.226.10">
    <property type="entry name" value="2-enoyl-CoA Hydratase, Chain A, domain 1"/>
    <property type="match status" value="1"/>
</dbReference>
<dbReference type="PANTHER" id="PTHR43684">
    <property type="match status" value="1"/>
</dbReference>
<dbReference type="GO" id="GO:0004165">
    <property type="term" value="F:delta(3)-delta(2)-enoyl-CoA isomerase activity"/>
    <property type="evidence" value="ECO:0007669"/>
    <property type="project" value="UniProtKB-ARBA"/>
</dbReference>
<accession>A0AAV8UXM9</accession>
<keyword evidence="2" id="KW-0576">Peroxisome</keyword>
<dbReference type="InterPro" id="IPR001753">
    <property type="entry name" value="Enoyl-CoA_hydra/iso"/>
</dbReference>
<dbReference type="PANTHER" id="PTHR43684:SF1">
    <property type="entry name" value="ENOYL-COA DELTA ISOMERASE 2"/>
    <property type="match status" value="1"/>
</dbReference>
<dbReference type="SUPFAM" id="SSF52096">
    <property type="entry name" value="ClpP/crotonase"/>
    <property type="match status" value="1"/>
</dbReference>
<evidence type="ECO:0000313" key="4">
    <source>
        <dbReference type="EMBL" id="KAJ8905812.1"/>
    </source>
</evidence>
<evidence type="ECO:0000256" key="1">
    <source>
        <dbReference type="ARBA" id="ARBA00004275"/>
    </source>
</evidence>
<protein>
    <recommendedName>
        <fullName evidence="6">Enoyl-CoA hydratase</fullName>
    </recommendedName>
</protein>
<comment type="subcellular location">
    <subcellularLocation>
        <location evidence="1">Peroxisome</location>
    </subcellularLocation>
</comment>
<dbReference type="Pfam" id="PF00378">
    <property type="entry name" value="ECH_1"/>
    <property type="match status" value="1"/>
</dbReference>
<keyword evidence="3" id="KW-0413">Isomerase</keyword>
<dbReference type="GO" id="GO:0005777">
    <property type="term" value="C:peroxisome"/>
    <property type="evidence" value="ECO:0007669"/>
    <property type="project" value="UniProtKB-SubCell"/>
</dbReference>